<reference evidence="2" key="1">
    <citation type="submission" date="2018-08" db="EMBL/GenBank/DDBJ databases">
        <authorList>
            <person name="Rodrigo-Torres L."/>
            <person name="Arahal R. D."/>
            <person name="Lucena T."/>
        </authorList>
    </citation>
    <scope>NUCLEOTIDE SEQUENCE [LARGE SCALE GENOMIC DNA]</scope>
    <source>
        <strain evidence="2">CECT 7235</strain>
    </source>
</reference>
<accession>A0A3B0MVP4</accession>
<evidence type="ECO:0000313" key="1">
    <source>
        <dbReference type="EMBL" id="SUZ32804.1"/>
    </source>
</evidence>
<proteinExistence type="predicted"/>
<protein>
    <submittedName>
        <fullName evidence="1">Uncharacterized protein</fullName>
    </submittedName>
</protein>
<name>A0A3B0MVP4_9RHOB</name>
<dbReference type="AlphaFoldDB" id="A0A3B0MVP4"/>
<dbReference type="EMBL" id="UIHC01000028">
    <property type="protein sequence ID" value="SUZ32804.1"/>
    <property type="molecule type" value="Genomic_DNA"/>
</dbReference>
<sequence>MRNVCILAFCGLLPGCAVFSTECADERAALREADSAIAHAQSTGKGVFTGQFASRGMATYHCAPGRSGQVRCTQSASAAPSANVEELYRKRDAAAMRVAQMCNG</sequence>
<gene>
    <name evidence="1" type="ORF">ROE7235_02566</name>
</gene>
<dbReference type="Proteomes" id="UP000272908">
    <property type="component" value="Unassembled WGS sequence"/>
</dbReference>
<keyword evidence="2" id="KW-1185">Reference proteome</keyword>
<organism evidence="1 2">
    <name type="scientific">Roseinatronobacter ekhonensis</name>
    <dbReference type="NCBI Taxonomy" id="254356"/>
    <lineage>
        <taxon>Bacteria</taxon>
        <taxon>Pseudomonadati</taxon>
        <taxon>Pseudomonadota</taxon>
        <taxon>Alphaproteobacteria</taxon>
        <taxon>Rhodobacterales</taxon>
        <taxon>Paracoccaceae</taxon>
        <taxon>Roseinatronobacter</taxon>
    </lineage>
</organism>
<evidence type="ECO:0000313" key="2">
    <source>
        <dbReference type="Proteomes" id="UP000272908"/>
    </source>
</evidence>